<organism evidence="1 2">
    <name type="scientific">Brassica carinata</name>
    <name type="common">Ethiopian mustard</name>
    <name type="synonym">Abyssinian cabbage</name>
    <dbReference type="NCBI Taxonomy" id="52824"/>
    <lineage>
        <taxon>Eukaryota</taxon>
        <taxon>Viridiplantae</taxon>
        <taxon>Streptophyta</taxon>
        <taxon>Embryophyta</taxon>
        <taxon>Tracheophyta</taxon>
        <taxon>Spermatophyta</taxon>
        <taxon>Magnoliopsida</taxon>
        <taxon>eudicotyledons</taxon>
        <taxon>Gunneridae</taxon>
        <taxon>Pentapetalae</taxon>
        <taxon>rosids</taxon>
        <taxon>malvids</taxon>
        <taxon>Brassicales</taxon>
        <taxon>Brassicaceae</taxon>
        <taxon>Brassiceae</taxon>
        <taxon>Brassica</taxon>
    </lineage>
</organism>
<evidence type="ECO:0000313" key="1">
    <source>
        <dbReference type="EMBL" id="KAG2292966.1"/>
    </source>
</evidence>
<comment type="caution">
    <text evidence="1">The sequence shown here is derived from an EMBL/GenBank/DDBJ whole genome shotgun (WGS) entry which is preliminary data.</text>
</comment>
<dbReference type="AlphaFoldDB" id="A0A8X7UX31"/>
<reference evidence="1 2" key="1">
    <citation type="submission" date="2020-02" db="EMBL/GenBank/DDBJ databases">
        <authorList>
            <person name="Ma Q."/>
            <person name="Huang Y."/>
            <person name="Song X."/>
            <person name="Pei D."/>
        </authorList>
    </citation>
    <scope>NUCLEOTIDE SEQUENCE [LARGE SCALE GENOMIC DNA]</scope>
    <source>
        <strain evidence="1">Sxm20200214</strain>
        <tissue evidence="1">Leaf</tissue>
    </source>
</reference>
<accession>A0A8X7UX31</accession>
<gene>
    <name evidence="1" type="ORF">Bca52824_039635</name>
</gene>
<evidence type="ECO:0000313" key="2">
    <source>
        <dbReference type="Proteomes" id="UP000886595"/>
    </source>
</evidence>
<dbReference type="EMBL" id="JAAMPC010000009">
    <property type="protein sequence ID" value="KAG2292966.1"/>
    <property type="molecule type" value="Genomic_DNA"/>
</dbReference>
<name>A0A8X7UX31_BRACI</name>
<keyword evidence="2" id="KW-1185">Reference proteome</keyword>
<dbReference type="Proteomes" id="UP000886595">
    <property type="component" value="Unassembled WGS sequence"/>
</dbReference>
<sequence>MEACGLIQTAKSLWNRNPLVHITLSCLGLNLMSLVEAQCWLQLLLGTLNCLGRWRMLLEQFRRLCFR</sequence>
<protein>
    <submittedName>
        <fullName evidence="1">Uncharacterized protein</fullName>
    </submittedName>
</protein>
<proteinExistence type="predicted"/>